<comment type="caution">
    <text evidence="4">The sequence shown here is derived from an EMBL/GenBank/DDBJ whole genome shotgun (WGS) entry which is preliminary data.</text>
</comment>
<accession>A0ABV7W2V6</accession>
<dbReference type="GO" id="GO:0016746">
    <property type="term" value="F:acyltransferase activity"/>
    <property type="evidence" value="ECO:0007669"/>
    <property type="project" value="UniProtKB-KW"/>
</dbReference>
<dbReference type="Gene3D" id="3.40.630.30">
    <property type="match status" value="1"/>
</dbReference>
<evidence type="ECO:0000313" key="5">
    <source>
        <dbReference type="Proteomes" id="UP001595729"/>
    </source>
</evidence>
<dbReference type="RefSeq" id="WP_382173112.1">
    <property type="nucleotide sequence ID" value="NZ_JBHRXX010000003.1"/>
</dbReference>
<dbReference type="EC" id="2.3.-.-" evidence="4"/>
<dbReference type="Pfam" id="PF00583">
    <property type="entry name" value="Acetyltransf_1"/>
    <property type="match status" value="1"/>
</dbReference>
<dbReference type="InterPro" id="IPR050832">
    <property type="entry name" value="Bact_Acetyltransf"/>
</dbReference>
<proteinExistence type="predicted"/>
<evidence type="ECO:0000256" key="1">
    <source>
        <dbReference type="ARBA" id="ARBA00022679"/>
    </source>
</evidence>
<protein>
    <submittedName>
        <fullName evidence="4">GNAT family N-acetyltransferase</fullName>
        <ecNumber evidence="4">2.3.-.-</ecNumber>
    </submittedName>
</protein>
<gene>
    <name evidence="4" type="ORF">ACFOPI_08960</name>
</gene>
<evidence type="ECO:0000256" key="2">
    <source>
        <dbReference type="ARBA" id="ARBA00023315"/>
    </source>
</evidence>
<keyword evidence="5" id="KW-1185">Reference proteome</keyword>
<dbReference type="SUPFAM" id="SSF55729">
    <property type="entry name" value="Acyl-CoA N-acyltransferases (Nat)"/>
    <property type="match status" value="1"/>
</dbReference>
<name>A0ABV7W2V6_9BURK</name>
<dbReference type="PANTHER" id="PTHR43877:SF1">
    <property type="entry name" value="ACETYLTRANSFERASE"/>
    <property type="match status" value="1"/>
</dbReference>
<evidence type="ECO:0000313" key="4">
    <source>
        <dbReference type="EMBL" id="MFC3683719.1"/>
    </source>
</evidence>
<dbReference type="InterPro" id="IPR000182">
    <property type="entry name" value="GNAT_dom"/>
</dbReference>
<dbReference type="PANTHER" id="PTHR43877">
    <property type="entry name" value="AMINOALKYLPHOSPHONATE N-ACETYLTRANSFERASE-RELATED-RELATED"/>
    <property type="match status" value="1"/>
</dbReference>
<dbReference type="InterPro" id="IPR016181">
    <property type="entry name" value="Acyl_CoA_acyltransferase"/>
</dbReference>
<dbReference type="EMBL" id="JBHRXX010000003">
    <property type="protein sequence ID" value="MFC3683719.1"/>
    <property type="molecule type" value="Genomic_DNA"/>
</dbReference>
<reference evidence="5" key="1">
    <citation type="journal article" date="2019" name="Int. J. Syst. Evol. Microbiol.">
        <title>The Global Catalogue of Microorganisms (GCM) 10K type strain sequencing project: providing services to taxonomists for standard genome sequencing and annotation.</title>
        <authorList>
            <consortium name="The Broad Institute Genomics Platform"/>
            <consortium name="The Broad Institute Genome Sequencing Center for Infectious Disease"/>
            <person name="Wu L."/>
            <person name="Ma J."/>
        </authorList>
    </citation>
    <scope>NUCLEOTIDE SEQUENCE [LARGE SCALE GENOMIC DNA]</scope>
    <source>
        <strain evidence="5">KCTC 42501</strain>
    </source>
</reference>
<dbReference type="CDD" id="cd04301">
    <property type="entry name" value="NAT_SF"/>
    <property type="match status" value="1"/>
</dbReference>
<dbReference type="Proteomes" id="UP001595729">
    <property type="component" value="Unassembled WGS sequence"/>
</dbReference>
<sequence>MRTRLATLQDIDAASALFDAYRQFYEQAPDREAARAFMTERLTRGDSAVLLAEDDEGTAVGFCQLYPSFCSIEAKPMYILSDLFVAPAARRSGAGKALLRAAERHAAQTGRVKMELTTARTNKTAQAAYASLGWQLDEVFLGYGKRVEG</sequence>
<feature type="domain" description="N-acetyltransferase" evidence="3">
    <location>
        <begin position="1"/>
        <end position="149"/>
    </location>
</feature>
<dbReference type="PROSITE" id="PS51186">
    <property type="entry name" value="GNAT"/>
    <property type="match status" value="1"/>
</dbReference>
<keyword evidence="1 4" id="KW-0808">Transferase</keyword>
<evidence type="ECO:0000259" key="3">
    <source>
        <dbReference type="PROSITE" id="PS51186"/>
    </source>
</evidence>
<keyword evidence="2 4" id="KW-0012">Acyltransferase</keyword>
<organism evidence="4 5">
    <name type="scientific">Hydrogenophaga luteola</name>
    <dbReference type="NCBI Taxonomy" id="1591122"/>
    <lineage>
        <taxon>Bacteria</taxon>
        <taxon>Pseudomonadati</taxon>
        <taxon>Pseudomonadota</taxon>
        <taxon>Betaproteobacteria</taxon>
        <taxon>Burkholderiales</taxon>
        <taxon>Comamonadaceae</taxon>
        <taxon>Hydrogenophaga</taxon>
    </lineage>
</organism>